<protein>
    <submittedName>
        <fullName evidence="1">Uncharacterized protein</fullName>
    </submittedName>
</protein>
<dbReference type="AlphaFoldDB" id="A0A255ZAM5"/>
<keyword evidence="3" id="KW-1185">Reference proteome</keyword>
<dbReference type="OrthoDB" id="800014at2"/>
<gene>
    <name evidence="2" type="ORF">CHX27_04780</name>
    <name evidence="1" type="ORF">CHX27_15045</name>
</gene>
<dbReference type="EMBL" id="NOXX01000168">
    <property type="protein sequence ID" value="OYQ46154.1"/>
    <property type="molecule type" value="Genomic_DNA"/>
</dbReference>
<accession>A0A255ZAM5</accession>
<dbReference type="RefSeq" id="WP_094485626.1">
    <property type="nucleotide sequence ID" value="NZ_NOXX01000168.1"/>
</dbReference>
<evidence type="ECO:0000313" key="3">
    <source>
        <dbReference type="Proteomes" id="UP000216035"/>
    </source>
</evidence>
<sequence length="205" mass="24530">MTDTKNWKIDTSLLIAYKKSDWTDDSFSETGDGKYGVYIYNIDEWRMMSYAGLIAIYADKNNTKPLVNSADTWIWYDNEKTFDYAQLSDCFIFRKPAYNEYSTRPDFPFILIKPTEKVFGFIEWDATSIYYGFTELQNGKLTVKEVHPKDLENLNRPKRTNEIIDLNNIDWYHIKDFDKALEIYHRKTKKPVHNRTLPKARRTWW</sequence>
<reference evidence="1 3" key="1">
    <citation type="submission" date="2017-07" db="EMBL/GenBank/DDBJ databases">
        <title>Flavobacterium cyanobacteriorum sp. nov., isolated from cyanobacterial aggregates in a eutrophic lake.</title>
        <authorList>
            <person name="Cai H."/>
        </authorList>
    </citation>
    <scope>NUCLEOTIDE SEQUENCE [LARGE SCALE GENOMIC DNA]</scope>
    <source>
        <strain evidence="1 3">TH167</strain>
    </source>
</reference>
<evidence type="ECO:0000313" key="2">
    <source>
        <dbReference type="EMBL" id="OYQ46154.1"/>
    </source>
</evidence>
<dbReference type="EMBL" id="NOXX01000228">
    <property type="protein sequence ID" value="OYQ38471.1"/>
    <property type="molecule type" value="Genomic_DNA"/>
</dbReference>
<name>A0A255ZAM5_9FLAO</name>
<proteinExistence type="predicted"/>
<organism evidence="1 3">
    <name type="scientific">Flavobacterium aurantiibacter</name>
    <dbReference type="NCBI Taxonomy" id="2023067"/>
    <lineage>
        <taxon>Bacteria</taxon>
        <taxon>Pseudomonadati</taxon>
        <taxon>Bacteroidota</taxon>
        <taxon>Flavobacteriia</taxon>
        <taxon>Flavobacteriales</taxon>
        <taxon>Flavobacteriaceae</taxon>
        <taxon>Flavobacterium</taxon>
    </lineage>
</organism>
<comment type="caution">
    <text evidence="1">The sequence shown here is derived from an EMBL/GenBank/DDBJ whole genome shotgun (WGS) entry which is preliminary data.</text>
</comment>
<evidence type="ECO:0000313" key="1">
    <source>
        <dbReference type="EMBL" id="OYQ38471.1"/>
    </source>
</evidence>
<dbReference type="Proteomes" id="UP000216035">
    <property type="component" value="Unassembled WGS sequence"/>
</dbReference>